<protein>
    <submittedName>
        <fullName evidence="1">Uncharacterized protein</fullName>
    </submittedName>
</protein>
<reference evidence="1 2" key="1">
    <citation type="submission" date="2016-10" db="EMBL/GenBank/DDBJ databases">
        <title>Draft genome sequence of Coniochaeta ligniaria NRRL30616, a lignocellulolytic fungus for bioabatement of inhibitors in plant biomass hydrolysates.</title>
        <authorList>
            <consortium name="DOE Joint Genome Institute"/>
            <person name="Jimenez D.J."/>
            <person name="Hector R.E."/>
            <person name="Riley R."/>
            <person name="Sun H."/>
            <person name="Grigoriev I.V."/>
            <person name="Van Elsas J.D."/>
            <person name="Nichols N.N."/>
        </authorList>
    </citation>
    <scope>NUCLEOTIDE SEQUENCE [LARGE SCALE GENOMIC DNA]</scope>
    <source>
        <strain evidence="1 2">NRRL 30616</strain>
    </source>
</reference>
<evidence type="ECO:0000313" key="2">
    <source>
        <dbReference type="Proteomes" id="UP000182658"/>
    </source>
</evidence>
<dbReference type="InParanoid" id="A0A1J7ILW5"/>
<evidence type="ECO:0000313" key="1">
    <source>
        <dbReference type="EMBL" id="OIW28462.1"/>
    </source>
</evidence>
<dbReference type="EMBL" id="KV875098">
    <property type="protein sequence ID" value="OIW28462.1"/>
    <property type="molecule type" value="Genomic_DNA"/>
</dbReference>
<gene>
    <name evidence="1" type="ORF">CONLIGDRAFT_378004</name>
</gene>
<name>A0A1J7ILW5_9PEZI</name>
<proteinExistence type="predicted"/>
<organism evidence="1 2">
    <name type="scientific">Coniochaeta ligniaria NRRL 30616</name>
    <dbReference type="NCBI Taxonomy" id="1408157"/>
    <lineage>
        <taxon>Eukaryota</taxon>
        <taxon>Fungi</taxon>
        <taxon>Dikarya</taxon>
        <taxon>Ascomycota</taxon>
        <taxon>Pezizomycotina</taxon>
        <taxon>Sordariomycetes</taxon>
        <taxon>Sordariomycetidae</taxon>
        <taxon>Coniochaetales</taxon>
        <taxon>Coniochaetaceae</taxon>
        <taxon>Coniochaeta</taxon>
    </lineage>
</organism>
<accession>A0A1J7ILW5</accession>
<dbReference type="Proteomes" id="UP000182658">
    <property type="component" value="Unassembled WGS sequence"/>
</dbReference>
<sequence length="164" mass="18820">MENQGHRHQIDLENLDLDHTRYTSNRRSSSADNSTLGKHQRIQQYLHSALCISDGSPRSLVTGQPPAASHHDLASLVRKRPCRLLTLQFTCPFRDTYSPQFYLIFGIEASWKLQLARADVYACIFTSMKSLPLPRVQYIHMFSLPRDQHVTSLDLLIYILLPAQ</sequence>
<dbReference type="AlphaFoldDB" id="A0A1J7ILW5"/>
<keyword evidence="2" id="KW-1185">Reference proteome</keyword>